<dbReference type="GO" id="GO:0006355">
    <property type="term" value="P:regulation of DNA-templated transcription"/>
    <property type="evidence" value="ECO:0007669"/>
    <property type="project" value="InterPro"/>
</dbReference>
<accession>F0YNP5</accession>
<dbReference type="Proteomes" id="UP000002729">
    <property type="component" value="Unassembled WGS sequence"/>
</dbReference>
<dbReference type="Gene3D" id="3.40.50.300">
    <property type="entry name" value="P-loop containing nucleotide triphosphate hydrolases"/>
    <property type="match status" value="1"/>
</dbReference>
<dbReference type="EMBL" id="GL833179">
    <property type="protein sequence ID" value="EGB03272.1"/>
    <property type="molecule type" value="Genomic_DNA"/>
</dbReference>
<evidence type="ECO:0000259" key="2">
    <source>
        <dbReference type="Pfam" id="PF13872"/>
    </source>
</evidence>
<dbReference type="AlphaFoldDB" id="F0YNP5"/>
<proteinExistence type="predicted"/>
<dbReference type="PANTHER" id="PTHR12706:SF30">
    <property type="entry name" value="PROTEIN STRAWBERRY NOTCH-RELATED"/>
    <property type="match status" value="1"/>
</dbReference>
<dbReference type="PANTHER" id="PTHR12706">
    <property type="entry name" value="STRAWBERRY NOTCH-RELATED"/>
    <property type="match status" value="1"/>
</dbReference>
<evidence type="ECO:0000313" key="3">
    <source>
        <dbReference type="EMBL" id="EGB03272.1"/>
    </source>
</evidence>
<dbReference type="GO" id="GO:0042393">
    <property type="term" value="F:histone binding"/>
    <property type="evidence" value="ECO:0007669"/>
    <property type="project" value="TreeGrafter"/>
</dbReference>
<dbReference type="GeneID" id="20221410"/>
<dbReference type="RefSeq" id="XP_009042033.1">
    <property type="nucleotide sequence ID" value="XM_009043785.1"/>
</dbReference>
<keyword evidence="4" id="KW-1185">Reference proteome</keyword>
<feature type="non-terminal residue" evidence="3">
    <location>
        <position position="494"/>
    </location>
</feature>
<evidence type="ECO:0000313" key="4">
    <source>
        <dbReference type="Proteomes" id="UP000002729"/>
    </source>
</evidence>
<evidence type="ECO:0000256" key="1">
    <source>
        <dbReference type="SAM" id="MobiDB-lite"/>
    </source>
</evidence>
<dbReference type="Pfam" id="PF13872">
    <property type="entry name" value="AAA_34"/>
    <property type="match status" value="1"/>
</dbReference>
<sequence>MEDREKQRKEREEQRKRAEAEAEKKKLAAAEAEADAGEGGEDATDDVQFSDYQPLKLRGGLAHPDPVVENASLSAVRPPDLGGDVLANLDASIIAQGKLSALQLESVAYARQRFDMRLESGARCGFFIGDGAGMGKGRQLAGIIAQHWNEGVERHLWVSVSNDLKFDAERDLRDLGCAHIPVIPLNKCDYGTLKEKKGVIFCTYSALIAARKGKKPQRRLDQILAWCGRASFGGCLLFDESHKAKNLFGGSGGGKPTKVGQAVMELQTSLPDARVVYCSATGASEPRHLGYMDRLGLWGGDACPFASFRSFLTEVDKRGVGMMELVAMHLKQRGALVCRALSFKNCTFELMDGIMNVHVEKVYDRAAELWDVLKRVMEEMLRAGELADPFAVSEEDLAEGKKARRGHGMLWRYFWGAHQRFFKDLCVASKVPAVIDVAKSALADGKCVVIGLQSTGEARTKDAIEEYGDVMDDFVSAPRATLDRFVRKVFACPD</sequence>
<feature type="domain" description="Strawberry notch AAA" evidence="2">
    <location>
        <begin position="62"/>
        <end position="365"/>
    </location>
</feature>
<dbReference type="InterPro" id="IPR027417">
    <property type="entry name" value="P-loop_NTPase"/>
</dbReference>
<protein>
    <recommendedName>
        <fullName evidence="2">Strawberry notch AAA domain-containing protein</fullName>
    </recommendedName>
</protein>
<dbReference type="GO" id="GO:0005634">
    <property type="term" value="C:nucleus"/>
    <property type="evidence" value="ECO:0007669"/>
    <property type="project" value="TreeGrafter"/>
</dbReference>
<dbReference type="OMA" id="CILMISP"/>
<dbReference type="InterPro" id="IPR039187">
    <property type="entry name" value="SNO_AAA"/>
</dbReference>
<dbReference type="OrthoDB" id="421838at2759"/>
<dbReference type="GO" id="GO:0031490">
    <property type="term" value="F:chromatin DNA binding"/>
    <property type="evidence" value="ECO:0007669"/>
    <property type="project" value="TreeGrafter"/>
</dbReference>
<feature type="compositionally biased region" description="Acidic residues" evidence="1">
    <location>
        <begin position="32"/>
        <end position="45"/>
    </location>
</feature>
<organism evidence="4">
    <name type="scientific">Aureococcus anophagefferens</name>
    <name type="common">Harmful bloom alga</name>
    <dbReference type="NCBI Taxonomy" id="44056"/>
    <lineage>
        <taxon>Eukaryota</taxon>
        <taxon>Sar</taxon>
        <taxon>Stramenopiles</taxon>
        <taxon>Ochrophyta</taxon>
        <taxon>Pelagophyceae</taxon>
        <taxon>Pelagomonadales</taxon>
        <taxon>Pelagomonadaceae</taxon>
        <taxon>Aureococcus</taxon>
    </lineage>
</organism>
<reference evidence="3 4" key="1">
    <citation type="journal article" date="2011" name="Proc. Natl. Acad. Sci. U.S.A.">
        <title>Niche of harmful alga Aureococcus anophagefferens revealed through ecogenomics.</title>
        <authorList>
            <person name="Gobler C.J."/>
            <person name="Berry D.L."/>
            <person name="Dyhrman S.T."/>
            <person name="Wilhelm S.W."/>
            <person name="Salamov A."/>
            <person name="Lobanov A.V."/>
            <person name="Zhang Y."/>
            <person name="Collier J.L."/>
            <person name="Wurch L.L."/>
            <person name="Kustka A.B."/>
            <person name="Dill B.D."/>
            <person name="Shah M."/>
            <person name="VerBerkmoes N.C."/>
            <person name="Kuo A."/>
            <person name="Terry A."/>
            <person name="Pangilinan J."/>
            <person name="Lindquist E.A."/>
            <person name="Lucas S."/>
            <person name="Paulsen I.T."/>
            <person name="Hattenrath-Lehmann T.K."/>
            <person name="Talmage S.C."/>
            <person name="Walker E.A."/>
            <person name="Koch F."/>
            <person name="Burson A.M."/>
            <person name="Marcoval M.A."/>
            <person name="Tang Y.Z."/>
            <person name="Lecleir G.R."/>
            <person name="Coyne K.J."/>
            <person name="Berg G.M."/>
            <person name="Bertrand E.M."/>
            <person name="Saito M.A."/>
            <person name="Gladyshev V.N."/>
            <person name="Grigoriev I.V."/>
        </authorList>
    </citation>
    <scope>NUCLEOTIDE SEQUENCE [LARGE SCALE GENOMIC DNA]</scope>
    <source>
        <strain evidence="4">CCMP 1984</strain>
    </source>
</reference>
<dbReference type="eggNOG" id="KOG1513">
    <property type="taxonomic scope" value="Eukaryota"/>
</dbReference>
<feature type="compositionally biased region" description="Basic and acidic residues" evidence="1">
    <location>
        <begin position="1"/>
        <end position="28"/>
    </location>
</feature>
<dbReference type="InParanoid" id="F0YNP5"/>
<dbReference type="SUPFAM" id="SSF52540">
    <property type="entry name" value="P-loop containing nucleoside triphosphate hydrolases"/>
    <property type="match status" value="1"/>
</dbReference>
<name>F0YNP5_AURAN</name>
<dbReference type="KEGG" id="aaf:AURANDRAFT_34285"/>
<gene>
    <name evidence="3" type="ORF">AURANDRAFT_34285</name>
</gene>
<dbReference type="InterPro" id="IPR026741">
    <property type="entry name" value="SNO"/>
</dbReference>
<feature type="region of interest" description="Disordered" evidence="1">
    <location>
        <begin position="1"/>
        <end position="46"/>
    </location>
</feature>